<dbReference type="Proteomes" id="UP001185069">
    <property type="component" value="Unassembled WGS sequence"/>
</dbReference>
<reference evidence="2 3" key="1">
    <citation type="submission" date="2023-07" db="EMBL/GenBank/DDBJ databases">
        <title>Sequencing the genomes of 1000 actinobacteria strains.</title>
        <authorList>
            <person name="Klenk H.-P."/>
        </authorList>
    </citation>
    <scope>NUCLEOTIDE SEQUENCE [LARGE SCALE GENOMIC DNA]</scope>
    <source>
        <strain evidence="2 3">DSM 14555</strain>
    </source>
</reference>
<feature type="region of interest" description="Disordered" evidence="1">
    <location>
        <begin position="1"/>
        <end position="20"/>
    </location>
</feature>
<evidence type="ECO:0000256" key="1">
    <source>
        <dbReference type="SAM" id="MobiDB-lite"/>
    </source>
</evidence>
<keyword evidence="3" id="KW-1185">Reference proteome</keyword>
<feature type="region of interest" description="Disordered" evidence="1">
    <location>
        <begin position="559"/>
        <end position="585"/>
    </location>
</feature>
<dbReference type="RefSeq" id="WP_309799597.1">
    <property type="nucleotide sequence ID" value="NZ_BAAAHY010000007.1"/>
</dbReference>
<gene>
    <name evidence="2" type="ORF">JOE69_002731</name>
</gene>
<accession>A0ABU1JDN7</accession>
<protein>
    <submittedName>
        <fullName evidence="2">Uncharacterized protein</fullName>
    </submittedName>
</protein>
<organism evidence="2 3">
    <name type="scientific">Arthrobacter russicus</name>
    <dbReference type="NCBI Taxonomy" id="172040"/>
    <lineage>
        <taxon>Bacteria</taxon>
        <taxon>Bacillati</taxon>
        <taxon>Actinomycetota</taxon>
        <taxon>Actinomycetes</taxon>
        <taxon>Micrococcales</taxon>
        <taxon>Micrococcaceae</taxon>
        <taxon>Arthrobacter</taxon>
    </lineage>
</organism>
<feature type="compositionally biased region" description="Acidic residues" evidence="1">
    <location>
        <begin position="1"/>
        <end position="10"/>
    </location>
</feature>
<evidence type="ECO:0000313" key="3">
    <source>
        <dbReference type="Proteomes" id="UP001185069"/>
    </source>
</evidence>
<proteinExistence type="predicted"/>
<evidence type="ECO:0000313" key="2">
    <source>
        <dbReference type="EMBL" id="MDR6270493.1"/>
    </source>
</evidence>
<comment type="caution">
    <text evidence="2">The sequence shown here is derived from an EMBL/GenBank/DDBJ whole genome shotgun (WGS) entry which is preliminary data.</text>
</comment>
<name>A0ABU1JDN7_9MICC</name>
<sequence>MPVQEETVEEETGHECLRPPHQVLTGTDMNGAWATRHSFARTMLRRARSQAWHVEKTRLDFDAQGCGTAVYTVYAEGRIFSFIAFSRTLDESQRTDRVIADAWDVTAALLEGRLTSEREEQLRQNVPVQEKGRPGADAMVLTRANRSLRFFDYVGDCLARGQQPDVHSMGPSPYVLRSTAFYSNGKFGLKEFADFPAGHPLGVPYRAQMLAAWLLRELSIDLVEHVARAKADAAGTQFVPLDPQWGKYLGLGNATGLGMVPFVVNHPEYLDAWCRLREIPLSRALMQSYSPDHPDLERIVVLLTRACGYLEEKRELKTAPFLDPPAIRSQLGGLLAQLRAFINTSTSAEPILAHLHEKAARLSAEARGILASIVIELRSDFDDEAEVLLTIGETAVPDAGMRCAELRRLLAANYGWVRTHDFGDPSATGFFWFSATANEEPRRGRRAGRLPGGVEHCTDIAQRIARLNADLARYSEASSVAEFLRMFPEHRFAVHRVQQTQGLRYPEIHDNLLAEDFLPLSVQRFQLAVYGMNNFSPQSTDWLRVTLFSGAPRTADLGRETSDADDWLFPLAPPSKPSLEKESRP</sequence>
<dbReference type="EMBL" id="JAVDQF010000001">
    <property type="protein sequence ID" value="MDR6270493.1"/>
    <property type="molecule type" value="Genomic_DNA"/>
</dbReference>